<dbReference type="PANTHER" id="PTHR12461">
    <property type="entry name" value="HYPOXIA-INDUCIBLE FACTOR 1 ALPHA INHIBITOR-RELATED"/>
    <property type="match status" value="1"/>
</dbReference>
<dbReference type="FunFam" id="2.60.120.650:FF:000018">
    <property type="entry name" value="HSPB1-associated protein 1 homolog"/>
    <property type="match status" value="1"/>
</dbReference>
<accession>A0A3M6U5K7</accession>
<evidence type="ECO:0000256" key="2">
    <source>
        <dbReference type="ARBA" id="ARBA00022490"/>
    </source>
</evidence>
<dbReference type="InterPro" id="IPR041667">
    <property type="entry name" value="Cupin_8"/>
</dbReference>
<evidence type="ECO:0000256" key="4">
    <source>
        <dbReference type="SAM" id="MobiDB-lite"/>
    </source>
</evidence>
<dbReference type="SMART" id="SM00558">
    <property type="entry name" value="JmjC"/>
    <property type="match status" value="1"/>
</dbReference>
<keyword evidence="2" id="KW-0963">Cytoplasm</keyword>
<name>A0A3M6U5K7_POCDA</name>
<dbReference type="PROSITE" id="PS51184">
    <property type="entry name" value="JMJC"/>
    <property type="match status" value="1"/>
</dbReference>
<dbReference type="STRING" id="46731.A0A3M6U5K7"/>
<dbReference type="AlphaFoldDB" id="A0A3M6U5K7"/>
<dbReference type="OrthoDB" id="47172at2759"/>
<evidence type="ECO:0000313" key="7">
    <source>
        <dbReference type="Proteomes" id="UP000275408"/>
    </source>
</evidence>
<gene>
    <name evidence="6" type="ORF">pdam_00013003</name>
</gene>
<dbReference type="EMBL" id="RCHS01002224">
    <property type="protein sequence ID" value="RMX48876.1"/>
    <property type="molecule type" value="Genomic_DNA"/>
</dbReference>
<dbReference type="Gene3D" id="2.60.120.650">
    <property type="entry name" value="Cupin"/>
    <property type="match status" value="1"/>
</dbReference>
<organism evidence="6 7">
    <name type="scientific">Pocillopora damicornis</name>
    <name type="common">Cauliflower coral</name>
    <name type="synonym">Millepora damicornis</name>
    <dbReference type="NCBI Taxonomy" id="46731"/>
    <lineage>
        <taxon>Eukaryota</taxon>
        <taxon>Metazoa</taxon>
        <taxon>Cnidaria</taxon>
        <taxon>Anthozoa</taxon>
        <taxon>Hexacorallia</taxon>
        <taxon>Scleractinia</taxon>
        <taxon>Astrocoeniina</taxon>
        <taxon>Pocilloporidae</taxon>
        <taxon>Pocillopora</taxon>
    </lineage>
</organism>
<dbReference type="Proteomes" id="UP000275408">
    <property type="component" value="Unassembled WGS sequence"/>
</dbReference>
<dbReference type="PANTHER" id="PTHR12461:SF43">
    <property type="entry name" value="HSPB1-ASSOCIATED PROTEIN 1"/>
    <property type="match status" value="1"/>
</dbReference>
<proteinExistence type="predicted"/>
<feature type="domain" description="JmjC" evidence="5">
    <location>
        <begin position="131"/>
        <end position="290"/>
    </location>
</feature>
<comment type="function">
    <text evidence="3">May play a role in cellular stress response.</text>
</comment>
<dbReference type="SUPFAM" id="SSF51197">
    <property type="entry name" value="Clavaminate synthase-like"/>
    <property type="match status" value="1"/>
</dbReference>
<evidence type="ECO:0000313" key="6">
    <source>
        <dbReference type="EMBL" id="RMX48876.1"/>
    </source>
</evidence>
<dbReference type="GO" id="GO:0005737">
    <property type="term" value="C:cytoplasm"/>
    <property type="evidence" value="ECO:0007669"/>
    <property type="project" value="UniProtKB-SubCell"/>
</dbReference>
<evidence type="ECO:0000256" key="1">
    <source>
        <dbReference type="ARBA" id="ARBA00004496"/>
    </source>
</evidence>
<sequence length="468" mass="53672">MADERGLKINKTHHRKVQSLSLSSCPEKLRIHLLERNDPAVFDGAARQWVCCNWTPEFLAQELRDLRTSFRFCARQNPSVNGNSCKKTIMETDCEFEKASFDEFCQWLNGCTERSGCLSRFQRQNYWCYADYKYMAELFKDFPHLRKSVDWSCFGFPERSGDESTIWIGSAEASTPCHVDTYGCNLVAQIYGTKRWILFPPSETSNLYPTRIPYEESSVFSQVNITNPDLTRFPAFENVLQYEIILKPGDVLFVPKKWWHYVESLETSISINTWIELESDHLERVKEALIRTLVSALKKEEGAAEVTWLNPSEEIGTHAQNMSYLYQALCAMKQRTSCDVNTSYSDGTQPRYSDQNKSDILSTDDLINCMTSPEVINAMMSQALKKFGICQTINLPLKSPSVEQQKLKTTQTVKMERNSNCNSSSCSYVLDETVRSENIGSGFSQPSTEQEISEHPPLKRNCTDKERN</sequence>
<comment type="subcellular location">
    <subcellularLocation>
        <location evidence="1">Cytoplasm</location>
    </subcellularLocation>
</comment>
<feature type="compositionally biased region" description="Polar residues" evidence="4">
    <location>
        <begin position="437"/>
        <end position="450"/>
    </location>
</feature>
<dbReference type="OMA" id="SWECSSW"/>
<protein>
    <recommendedName>
        <fullName evidence="5">JmjC domain-containing protein</fullName>
    </recommendedName>
</protein>
<reference evidence="6 7" key="1">
    <citation type="journal article" date="2018" name="Sci. Rep.">
        <title>Comparative analysis of the Pocillopora damicornis genome highlights role of immune system in coral evolution.</title>
        <authorList>
            <person name="Cunning R."/>
            <person name="Bay R.A."/>
            <person name="Gillette P."/>
            <person name="Baker A.C."/>
            <person name="Traylor-Knowles N."/>
        </authorList>
    </citation>
    <scope>NUCLEOTIDE SEQUENCE [LARGE SCALE GENOMIC DNA]</scope>
    <source>
        <strain evidence="6">RSMAS</strain>
        <tissue evidence="6">Whole animal</tissue>
    </source>
</reference>
<evidence type="ECO:0000259" key="5">
    <source>
        <dbReference type="PROSITE" id="PS51184"/>
    </source>
</evidence>
<keyword evidence="7" id="KW-1185">Reference proteome</keyword>
<evidence type="ECO:0000256" key="3">
    <source>
        <dbReference type="ARBA" id="ARBA00037342"/>
    </source>
</evidence>
<feature type="compositionally biased region" description="Basic and acidic residues" evidence="4">
    <location>
        <begin position="452"/>
        <end position="468"/>
    </location>
</feature>
<feature type="region of interest" description="Disordered" evidence="4">
    <location>
        <begin position="437"/>
        <end position="468"/>
    </location>
</feature>
<dbReference type="InterPro" id="IPR003347">
    <property type="entry name" value="JmjC_dom"/>
</dbReference>
<comment type="caution">
    <text evidence="6">The sequence shown here is derived from an EMBL/GenBank/DDBJ whole genome shotgun (WGS) entry which is preliminary data.</text>
</comment>
<dbReference type="Pfam" id="PF13621">
    <property type="entry name" value="Cupin_8"/>
    <property type="match status" value="1"/>
</dbReference>